<dbReference type="Proteomes" id="UP000215545">
    <property type="component" value="Unassembled WGS sequence"/>
</dbReference>
<dbReference type="SUPFAM" id="SSF74650">
    <property type="entry name" value="Galactose mutarotase-like"/>
    <property type="match status" value="1"/>
</dbReference>
<dbReference type="Gene3D" id="2.70.98.10">
    <property type="match status" value="1"/>
</dbReference>
<dbReference type="GO" id="GO:0016853">
    <property type="term" value="F:isomerase activity"/>
    <property type="evidence" value="ECO:0007669"/>
    <property type="project" value="InterPro"/>
</dbReference>
<dbReference type="GO" id="GO:0030246">
    <property type="term" value="F:carbohydrate binding"/>
    <property type="evidence" value="ECO:0007669"/>
    <property type="project" value="InterPro"/>
</dbReference>
<keyword evidence="4" id="KW-1185">Reference proteome</keyword>
<accession>A0A1N6Z579</accession>
<dbReference type="AlphaFoldDB" id="A0A1N6Z579"/>
<reference evidence="2 3" key="1">
    <citation type="submission" date="2017-01" db="EMBL/GenBank/DDBJ databases">
        <authorList>
            <person name="Mah S.A."/>
            <person name="Swanson W.J."/>
            <person name="Moy G.W."/>
            <person name="Vacquier V.D."/>
        </authorList>
    </citation>
    <scope>NUCLEOTIDE SEQUENCE [LARGE SCALE GENOMIC DNA]</scope>
    <source>
        <strain evidence="2 3">NIO-1016</strain>
    </source>
</reference>
<proteinExistence type="predicted"/>
<sequence length="289" mass="32479">MIHLENECLKAAISPSGAELRAVESKETGLHYMWSGDSTYWGRVSPVLFPIIGRLKKDQYELNGKTYKLPQHGFLRDVEFSVLEQESDKASFLFDSSDTFLDVYPYRFQAIIHYQLKGSSLSIGWEIRNEQGKTMHFSIGGHPAFNVPLTSGEKAEDYTLQFTPAEGEQVTQYELAQSLVREKQTLQTVDPLQVEASLFKNDALIYSNIDRVSLTSNQTGHGVDVELTGFPFVGIWSSYNGTMAPFVCIEPWYGIADTVDTTGKLVEKKGIQKLEKGAVFQADYTITFK</sequence>
<dbReference type="Proteomes" id="UP000186385">
    <property type="component" value="Unassembled WGS sequence"/>
</dbReference>
<reference evidence="4" key="2">
    <citation type="submission" date="2017-03" db="EMBL/GenBank/DDBJ databases">
        <title>Bacillus sp. V-88(T) DSM27956, whole genome shotgun sequencing project.</title>
        <authorList>
            <person name="Dastager S.G."/>
            <person name="Neurgaonkar P.S."/>
            <person name="Dharne M.S."/>
        </authorList>
    </citation>
    <scope>NUCLEOTIDE SEQUENCE [LARGE SCALE GENOMIC DNA]</scope>
    <source>
        <strain evidence="4">DSM 25145</strain>
    </source>
</reference>
<dbReference type="InterPro" id="IPR037481">
    <property type="entry name" value="LacX"/>
</dbReference>
<dbReference type="STRING" id="1017273.SAMN05443094_106103"/>
<dbReference type="InterPro" id="IPR008183">
    <property type="entry name" value="Aldose_1/G6P_1-epimerase"/>
</dbReference>
<dbReference type="GO" id="GO:0005975">
    <property type="term" value="P:carbohydrate metabolic process"/>
    <property type="evidence" value="ECO:0007669"/>
    <property type="project" value="InterPro"/>
</dbReference>
<evidence type="ECO:0000313" key="1">
    <source>
        <dbReference type="EMBL" id="OXS76596.1"/>
    </source>
</evidence>
<evidence type="ECO:0000313" key="2">
    <source>
        <dbReference type="EMBL" id="SIR22002.1"/>
    </source>
</evidence>
<dbReference type="InterPro" id="IPR011013">
    <property type="entry name" value="Gal_mutarotase_sf_dom"/>
</dbReference>
<dbReference type="InterPro" id="IPR014718">
    <property type="entry name" value="GH-type_carb-bd"/>
</dbReference>
<name>A0A1N6Z579_9BACI</name>
<organism evidence="2 3">
    <name type="scientific">Domibacillus enclensis</name>
    <dbReference type="NCBI Taxonomy" id="1017273"/>
    <lineage>
        <taxon>Bacteria</taxon>
        <taxon>Bacillati</taxon>
        <taxon>Bacillota</taxon>
        <taxon>Bacilli</taxon>
        <taxon>Bacillales</taxon>
        <taxon>Bacillaceae</taxon>
        <taxon>Domibacillus</taxon>
    </lineage>
</organism>
<reference evidence="1" key="3">
    <citation type="submission" date="2017-03" db="EMBL/GenBank/DDBJ databases">
        <authorList>
            <person name="Dastager S.G."/>
            <person name="Neurgaonkar P.S."/>
            <person name="Dharne M.S."/>
        </authorList>
    </citation>
    <scope>NUCLEOTIDE SEQUENCE</scope>
    <source>
        <strain evidence="1">DSM 25145</strain>
    </source>
</reference>
<evidence type="ECO:0000313" key="3">
    <source>
        <dbReference type="Proteomes" id="UP000186385"/>
    </source>
</evidence>
<dbReference type="Pfam" id="PF01263">
    <property type="entry name" value="Aldose_epim"/>
    <property type="match status" value="1"/>
</dbReference>
<dbReference type="EMBL" id="FTLX01000006">
    <property type="protein sequence ID" value="SIR22002.1"/>
    <property type="molecule type" value="Genomic_DNA"/>
</dbReference>
<protein>
    <submittedName>
        <fullName evidence="1">Aldose epimerase</fullName>
    </submittedName>
    <submittedName>
        <fullName evidence="2">Galactose mutarotase</fullName>
    </submittedName>
</protein>
<dbReference type="OrthoDB" id="9795355at2"/>
<gene>
    <name evidence="1" type="ORF">B1B05_13045</name>
    <name evidence="2" type="ORF">SAMN05443094_106103</name>
</gene>
<evidence type="ECO:0000313" key="4">
    <source>
        <dbReference type="Proteomes" id="UP000215545"/>
    </source>
</evidence>
<dbReference type="RefSeq" id="WP_045851176.1">
    <property type="nucleotide sequence ID" value="NZ_FTLX01000006.1"/>
</dbReference>
<dbReference type="EMBL" id="MWSK01000006">
    <property type="protein sequence ID" value="OXS76596.1"/>
    <property type="molecule type" value="Genomic_DNA"/>
</dbReference>
<dbReference type="CDD" id="cd09024">
    <property type="entry name" value="Aldose_epim_lacX"/>
    <property type="match status" value="1"/>
</dbReference>